<dbReference type="Pfam" id="PF09425">
    <property type="entry name" value="Jas_motif"/>
    <property type="match status" value="1"/>
</dbReference>
<sequence length="237" mass="25788">MTLTDGIALGLSRGDPELSGSAQGSGFSRFHMARRHVIRCVQRGTTFDRMVAAPVSSLISHSWPSTRFPAPPMVTTTTSGLRTPQGISGRGQGFNSVDGGIRTHVDTSGLPREKWKDQLTVFYGGKVAVFDNFPADTARDLMLMASKDTTTADPTAACSNLMTLRRSRPKPTRANNSFDMPIARRNSLRRFLEKRKDRVGKAPYQVHGGSAVAKTEEDQPWLSLGRQTPEAGSTSHA</sequence>
<dbReference type="GO" id="GO:2000022">
    <property type="term" value="P:regulation of jasmonic acid mediated signaling pathway"/>
    <property type="evidence" value="ECO:0007669"/>
    <property type="project" value="UniProtKB-UniRule"/>
</dbReference>
<dbReference type="PROSITE" id="PS51320">
    <property type="entry name" value="TIFY"/>
    <property type="match status" value="1"/>
</dbReference>
<dbReference type="EMBL" id="CP097510">
    <property type="protein sequence ID" value="URE28298.1"/>
    <property type="molecule type" value="Genomic_DNA"/>
</dbReference>
<comment type="subcellular location">
    <subcellularLocation>
        <location evidence="4">Nucleus</location>
    </subcellularLocation>
</comment>
<protein>
    <recommendedName>
        <fullName evidence="4">Protein TIFY</fullName>
    </recommendedName>
    <alternativeName>
        <fullName evidence="4">Jasmonate ZIM domain-containing protein</fullName>
    </alternativeName>
</protein>
<comment type="similarity">
    <text evidence="1 4">Belongs to the TIFY/JAZ family.</text>
</comment>
<keyword evidence="3" id="KW-0832">Ubl conjugation</keyword>
<dbReference type="InterPro" id="IPR018467">
    <property type="entry name" value="CCT_CS"/>
</dbReference>
<keyword evidence="4" id="KW-0539">Nucleus</keyword>
<evidence type="ECO:0000256" key="2">
    <source>
        <dbReference type="ARBA" id="ARBA00022819"/>
    </source>
</evidence>
<dbReference type="OrthoDB" id="1937734at2759"/>
<comment type="domain">
    <text evidence="4">The jas domain is required for interaction with COI1.</text>
</comment>
<feature type="region of interest" description="Disordered" evidence="5">
    <location>
        <begin position="195"/>
        <end position="237"/>
    </location>
</feature>
<keyword evidence="8" id="KW-1185">Reference proteome</keyword>
<evidence type="ECO:0000259" key="6">
    <source>
        <dbReference type="PROSITE" id="PS51320"/>
    </source>
</evidence>
<dbReference type="PANTHER" id="PTHR33077:SF140">
    <property type="entry name" value="PROTEIN TIFY 10B"/>
    <property type="match status" value="1"/>
</dbReference>
<organism evidence="7 8">
    <name type="scientific">Musa troglodytarum</name>
    <name type="common">fe'i banana</name>
    <dbReference type="NCBI Taxonomy" id="320322"/>
    <lineage>
        <taxon>Eukaryota</taxon>
        <taxon>Viridiplantae</taxon>
        <taxon>Streptophyta</taxon>
        <taxon>Embryophyta</taxon>
        <taxon>Tracheophyta</taxon>
        <taxon>Spermatophyta</taxon>
        <taxon>Magnoliopsida</taxon>
        <taxon>Liliopsida</taxon>
        <taxon>Zingiberales</taxon>
        <taxon>Musaceae</taxon>
        <taxon>Musa</taxon>
    </lineage>
</organism>
<dbReference type="GO" id="GO:0031347">
    <property type="term" value="P:regulation of defense response"/>
    <property type="evidence" value="ECO:0007669"/>
    <property type="project" value="UniProtKB-UniRule"/>
</dbReference>
<feature type="compositionally biased region" description="Polar residues" evidence="5">
    <location>
        <begin position="75"/>
        <end position="86"/>
    </location>
</feature>
<dbReference type="GO" id="GO:0009611">
    <property type="term" value="P:response to wounding"/>
    <property type="evidence" value="ECO:0007669"/>
    <property type="project" value="UniProtKB-UniRule"/>
</dbReference>
<keyword evidence="2 4" id="KW-1184">Jasmonic acid signaling pathway</keyword>
<dbReference type="AlphaFoldDB" id="A0A9E7KNX6"/>
<evidence type="ECO:0000256" key="3">
    <source>
        <dbReference type="ARBA" id="ARBA00022843"/>
    </source>
</evidence>
<evidence type="ECO:0000313" key="8">
    <source>
        <dbReference type="Proteomes" id="UP001055439"/>
    </source>
</evidence>
<dbReference type="Pfam" id="PF06200">
    <property type="entry name" value="tify"/>
    <property type="match status" value="1"/>
</dbReference>
<dbReference type="PANTHER" id="PTHR33077">
    <property type="entry name" value="PROTEIN TIFY 4A-RELATED-RELATED"/>
    <property type="match status" value="1"/>
</dbReference>
<dbReference type="Proteomes" id="UP001055439">
    <property type="component" value="Chromosome 8"/>
</dbReference>
<proteinExistence type="inferred from homology"/>
<evidence type="ECO:0000313" key="7">
    <source>
        <dbReference type="EMBL" id="URE28298.1"/>
    </source>
</evidence>
<dbReference type="GO" id="GO:0005634">
    <property type="term" value="C:nucleus"/>
    <property type="evidence" value="ECO:0007669"/>
    <property type="project" value="UniProtKB-SubCell"/>
</dbReference>
<evidence type="ECO:0000256" key="5">
    <source>
        <dbReference type="SAM" id="MobiDB-lite"/>
    </source>
</evidence>
<name>A0A9E7KNX6_9LILI</name>
<feature type="region of interest" description="Disordered" evidence="5">
    <location>
        <begin position="75"/>
        <end position="99"/>
    </location>
</feature>
<gene>
    <name evidence="7" type="ORF">MUK42_07957</name>
</gene>
<evidence type="ECO:0000256" key="4">
    <source>
        <dbReference type="RuleBase" id="RU369065"/>
    </source>
</evidence>
<dbReference type="InterPro" id="IPR010399">
    <property type="entry name" value="Tify_dom"/>
</dbReference>
<feature type="domain" description="Tify" evidence="6">
    <location>
        <begin position="112"/>
        <end position="147"/>
    </location>
</feature>
<comment type="function">
    <text evidence="4">Repressor of jasmonate responses.</text>
</comment>
<evidence type="ECO:0000256" key="1">
    <source>
        <dbReference type="ARBA" id="ARBA00008614"/>
    </source>
</evidence>
<reference evidence="7" key="1">
    <citation type="submission" date="2022-05" db="EMBL/GenBank/DDBJ databases">
        <title>The Musa troglodytarum L. genome provides insights into the mechanism of non-climacteric behaviour and enrichment of carotenoids.</title>
        <authorList>
            <person name="Wang J."/>
        </authorList>
    </citation>
    <scope>NUCLEOTIDE SEQUENCE</scope>
    <source>
        <tissue evidence="7">Leaf</tissue>
    </source>
</reference>
<accession>A0A9E7KNX6</accession>
<dbReference type="InterPro" id="IPR040390">
    <property type="entry name" value="TIFY/JAZ"/>
</dbReference>
<dbReference type="SMART" id="SM00979">
    <property type="entry name" value="TIFY"/>
    <property type="match status" value="1"/>
</dbReference>